<dbReference type="AlphaFoldDB" id="A0A0L8GIF9"/>
<dbReference type="STRING" id="37653.A0A0L8GIF9"/>
<feature type="domain" description="Small-subunit processome Utp12" evidence="6">
    <location>
        <begin position="448"/>
        <end position="551"/>
    </location>
</feature>
<evidence type="ECO:0000313" key="8">
    <source>
        <dbReference type="EMBL" id="KOF76634.1"/>
    </source>
</evidence>
<feature type="region of interest" description="Disordered" evidence="5">
    <location>
        <begin position="586"/>
        <end position="630"/>
    </location>
</feature>
<dbReference type="KEGG" id="obi:106876701"/>
<dbReference type="Pfam" id="PF00400">
    <property type="entry name" value="WD40"/>
    <property type="match status" value="1"/>
</dbReference>
<reference evidence="8" key="1">
    <citation type="submission" date="2015-07" db="EMBL/GenBank/DDBJ databases">
        <title>MeaNS - Measles Nucleotide Surveillance Program.</title>
        <authorList>
            <person name="Tran T."/>
            <person name="Druce J."/>
        </authorList>
    </citation>
    <scope>NUCLEOTIDE SEQUENCE</scope>
    <source>
        <strain evidence="8">UCB-OBI-ISO-001</strain>
        <tissue evidence="8">Gonad</tissue>
    </source>
</reference>
<sequence length="630" mass="70297">MMAATEVVKFSPNGNYLIHSSVDGIIKVWETRTGTLKDEFTPSSHLAATCSCLAWHPAIRSPENLPKSKKRKKSLDETTSTAESLDLVALGTAAGNVFLYSVLKGDVHSRLENGHSLIVNDICWHPERNVLYTCSSDQHIAEWDLSLGKVNHKWKASNNILQSICLPSKNTLISAGNLIKLWDLDKYEVIKKFNGHATEVLQLLPVVTDPKQHESSYFLSAAVNDRLISAWAINSNKDEKNAIASFSLPDEPKTLALSNLKDQAICLSVVTKSGQLLIFEHVLNGKMKKPIRPKVTIKVVNSSSGKTLPILVSYPTQDKDGTILLAHSSFIKPVFEQVASKNMTGEIIVEHKPSLPSQFSGSNAQKVILGEVSKDTTILTPSHLVSSGPKVENNTNFLSKKKRKSELSLQERLKAINYDQSVEVPTTNQPPLADSMAVLLTQGLTSEDRSILDNVLRKEHSEAIIQNTVRKLNIQAVIPLMNELSRRMSTPHLVLPIYVQWVKVVLSIHTSYLMSFPDLIDSLSSLHRLLDTRVTMFTKLTRLQGKLGLLLSQLSSRHQDEQEDIQQEQHPLLVYQDASSDEEMYFKKNLDDAMPCESGSEYDWNTSDEEDRDDSESAKPNETDERDESD</sequence>
<dbReference type="Gene3D" id="2.130.10.10">
    <property type="entry name" value="YVTN repeat-like/Quinoprotein amine dehydrogenase"/>
    <property type="match status" value="2"/>
</dbReference>
<dbReference type="OrthoDB" id="30195at2759"/>
<feature type="repeat" description="WD" evidence="4">
    <location>
        <begin position="1"/>
        <end position="39"/>
    </location>
</feature>
<dbReference type="PANTHER" id="PTHR44267:SF1">
    <property type="entry name" value="WD REPEAT-CONTAINING PROTEIN 43"/>
    <property type="match status" value="1"/>
</dbReference>
<protein>
    <recommendedName>
        <fullName evidence="9">Small-subunit processome Utp12 domain-containing protein</fullName>
    </recommendedName>
</protein>
<organism evidence="8">
    <name type="scientific">Octopus bimaculoides</name>
    <name type="common">California two-spotted octopus</name>
    <dbReference type="NCBI Taxonomy" id="37653"/>
    <lineage>
        <taxon>Eukaryota</taxon>
        <taxon>Metazoa</taxon>
        <taxon>Spiralia</taxon>
        <taxon>Lophotrochozoa</taxon>
        <taxon>Mollusca</taxon>
        <taxon>Cephalopoda</taxon>
        <taxon>Coleoidea</taxon>
        <taxon>Octopodiformes</taxon>
        <taxon>Octopoda</taxon>
        <taxon>Incirrata</taxon>
        <taxon>Octopodidae</taxon>
        <taxon>Octopus</taxon>
    </lineage>
</organism>
<proteinExistence type="inferred from homology"/>
<name>A0A0L8GIF9_OCTBM</name>
<gene>
    <name evidence="8" type="ORF">OCBIM_22033129mg</name>
</gene>
<dbReference type="InterPro" id="IPR015943">
    <property type="entry name" value="WD40/YVTN_repeat-like_dom_sf"/>
</dbReference>
<feature type="repeat" description="WD" evidence="4">
    <location>
        <begin position="112"/>
        <end position="153"/>
    </location>
</feature>
<dbReference type="Pfam" id="PF12894">
    <property type="entry name" value="ANAPC4_WD40"/>
    <property type="match status" value="1"/>
</dbReference>
<comment type="subcellular location">
    <subcellularLocation>
        <location evidence="1">Nucleus</location>
    </subcellularLocation>
</comment>
<dbReference type="Pfam" id="PF04003">
    <property type="entry name" value="Utp12"/>
    <property type="match status" value="1"/>
</dbReference>
<dbReference type="PANTHER" id="PTHR44267">
    <property type="entry name" value="WD REPEAT-CONTAINING PROTEIN 43"/>
    <property type="match status" value="1"/>
</dbReference>
<evidence type="ECO:0000256" key="5">
    <source>
        <dbReference type="SAM" id="MobiDB-lite"/>
    </source>
</evidence>
<dbReference type="InterPro" id="IPR001680">
    <property type="entry name" value="WD40_rpt"/>
</dbReference>
<dbReference type="OMA" id="PCTALTW"/>
<evidence type="ECO:0008006" key="9">
    <source>
        <dbReference type="Google" id="ProtNLM"/>
    </source>
</evidence>
<dbReference type="SMART" id="SM00320">
    <property type="entry name" value="WD40"/>
    <property type="match status" value="3"/>
</dbReference>
<evidence type="ECO:0000256" key="1">
    <source>
        <dbReference type="ARBA" id="ARBA00004123"/>
    </source>
</evidence>
<dbReference type="GO" id="GO:0000462">
    <property type="term" value="P:maturation of SSU-rRNA from tricistronic rRNA transcript (SSU-rRNA, 5.8S rRNA, LSU-rRNA)"/>
    <property type="evidence" value="ECO:0007669"/>
    <property type="project" value="TreeGrafter"/>
</dbReference>
<evidence type="ECO:0000259" key="6">
    <source>
        <dbReference type="Pfam" id="PF04003"/>
    </source>
</evidence>
<dbReference type="InterPro" id="IPR024977">
    <property type="entry name" value="Apc4-like_WD40_dom"/>
</dbReference>
<evidence type="ECO:0000256" key="3">
    <source>
        <dbReference type="ARBA" id="ARBA00038335"/>
    </source>
</evidence>
<evidence type="ECO:0000256" key="2">
    <source>
        <dbReference type="ARBA" id="ARBA00023242"/>
    </source>
</evidence>
<dbReference type="InterPro" id="IPR052414">
    <property type="entry name" value="U3_snoRNA-assoc_WDR"/>
</dbReference>
<keyword evidence="4" id="KW-0853">WD repeat</keyword>
<dbReference type="InterPro" id="IPR007148">
    <property type="entry name" value="SSU_processome_Utp12"/>
</dbReference>
<evidence type="ECO:0000256" key="4">
    <source>
        <dbReference type="PROSITE-ProRule" id="PRU00221"/>
    </source>
</evidence>
<evidence type="ECO:0000259" key="7">
    <source>
        <dbReference type="Pfam" id="PF12894"/>
    </source>
</evidence>
<dbReference type="InterPro" id="IPR036322">
    <property type="entry name" value="WD40_repeat_dom_sf"/>
</dbReference>
<dbReference type="SUPFAM" id="SSF50978">
    <property type="entry name" value="WD40 repeat-like"/>
    <property type="match status" value="1"/>
</dbReference>
<accession>A0A0L8GIF9</accession>
<keyword evidence="2" id="KW-0539">Nucleus</keyword>
<dbReference type="PROSITE" id="PS50082">
    <property type="entry name" value="WD_REPEATS_2"/>
    <property type="match status" value="2"/>
</dbReference>
<dbReference type="PROSITE" id="PS50294">
    <property type="entry name" value="WD_REPEATS_REGION"/>
    <property type="match status" value="2"/>
</dbReference>
<dbReference type="GO" id="GO:0005730">
    <property type="term" value="C:nucleolus"/>
    <property type="evidence" value="ECO:0007669"/>
    <property type="project" value="TreeGrafter"/>
</dbReference>
<dbReference type="EMBL" id="KQ421731">
    <property type="protein sequence ID" value="KOF76634.1"/>
    <property type="molecule type" value="Genomic_DNA"/>
</dbReference>
<feature type="domain" description="Anaphase-promoting complex subunit 4-like WD40" evidence="7">
    <location>
        <begin position="83"/>
        <end position="159"/>
    </location>
</feature>
<comment type="similarity">
    <text evidence="3">Belongs to the UTP5 family.</text>
</comment>